<feature type="compositionally biased region" description="Basic and acidic residues" evidence="3">
    <location>
        <begin position="73"/>
        <end position="91"/>
    </location>
</feature>
<feature type="region of interest" description="Disordered" evidence="3">
    <location>
        <begin position="50"/>
        <end position="91"/>
    </location>
</feature>
<keyword evidence="5" id="KW-1185">Reference proteome</keyword>
<organism evidence="4 5">
    <name type="scientific">Bagarius yarrelli</name>
    <name type="common">Goonch</name>
    <name type="synonym">Bagrus yarrelli</name>
    <dbReference type="NCBI Taxonomy" id="175774"/>
    <lineage>
        <taxon>Eukaryota</taxon>
        <taxon>Metazoa</taxon>
        <taxon>Chordata</taxon>
        <taxon>Craniata</taxon>
        <taxon>Vertebrata</taxon>
        <taxon>Euteleostomi</taxon>
        <taxon>Actinopterygii</taxon>
        <taxon>Neopterygii</taxon>
        <taxon>Teleostei</taxon>
        <taxon>Ostariophysi</taxon>
        <taxon>Siluriformes</taxon>
        <taxon>Sisoridae</taxon>
        <taxon>Sisorinae</taxon>
        <taxon>Bagarius</taxon>
    </lineage>
</organism>
<dbReference type="GO" id="GO:0016491">
    <property type="term" value="F:oxidoreductase activity"/>
    <property type="evidence" value="ECO:0007669"/>
    <property type="project" value="UniProtKB-KW"/>
</dbReference>
<proteinExistence type="inferred from homology"/>
<protein>
    <submittedName>
        <fullName evidence="4">Dehydrogenase/reductase SDR family member 11</fullName>
    </submittedName>
</protein>
<name>A0A556VAZ7_BAGYA</name>
<reference evidence="4 5" key="1">
    <citation type="journal article" date="2019" name="Genome Biol. Evol.">
        <title>Whole-Genome Sequencing of the Giant Devil Catfish, Bagarius yarrelli.</title>
        <authorList>
            <person name="Jiang W."/>
            <person name="Lv Y."/>
            <person name="Cheng L."/>
            <person name="Yang K."/>
            <person name="Chao B."/>
            <person name="Wang X."/>
            <person name="Li Y."/>
            <person name="Pan X."/>
            <person name="You X."/>
            <person name="Zhang Y."/>
            <person name="Yang J."/>
            <person name="Li J."/>
            <person name="Zhang X."/>
            <person name="Liu S."/>
            <person name="Sun C."/>
            <person name="Yang J."/>
            <person name="Shi Q."/>
        </authorList>
    </citation>
    <scope>NUCLEOTIDE SEQUENCE [LARGE SCALE GENOMIC DNA]</scope>
    <source>
        <strain evidence="4">JWS20170419001</strain>
        <tissue evidence="4">Muscle</tissue>
    </source>
</reference>
<evidence type="ECO:0000313" key="4">
    <source>
        <dbReference type="EMBL" id="TTG47509.1"/>
    </source>
</evidence>
<evidence type="ECO:0000256" key="1">
    <source>
        <dbReference type="ARBA" id="ARBA00006484"/>
    </source>
</evidence>
<dbReference type="Gene3D" id="3.40.50.720">
    <property type="entry name" value="NAD(P)-binding Rossmann-like Domain"/>
    <property type="match status" value="1"/>
</dbReference>
<comment type="similarity">
    <text evidence="1">Belongs to the short-chain dehydrogenases/reductases (SDR) family.</text>
</comment>
<keyword evidence="2" id="KW-0560">Oxidoreductase</keyword>
<dbReference type="InterPro" id="IPR002347">
    <property type="entry name" value="SDR_fam"/>
</dbReference>
<dbReference type="SUPFAM" id="SSF51735">
    <property type="entry name" value="NAD(P)-binding Rossmann-fold domains"/>
    <property type="match status" value="1"/>
</dbReference>
<dbReference type="Proteomes" id="UP000319801">
    <property type="component" value="Unassembled WGS sequence"/>
</dbReference>
<comment type="caution">
    <text evidence="4">The sequence shown here is derived from an EMBL/GenBank/DDBJ whole genome shotgun (WGS) entry which is preliminary data.</text>
</comment>
<dbReference type="PANTHER" id="PTHR43115:SF4">
    <property type="entry name" value="DEHYDROGENASE_REDUCTASE SDR FAMILY MEMBER 11"/>
    <property type="match status" value="1"/>
</dbReference>
<accession>A0A556VAZ7</accession>
<evidence type="ECO:0000256" key="3">
    <source>
        <dbReference type="SAM" id="MobiDB-lite"/>
    </source>
</evidence>
<evidence type="ECO:0000256" key="2">
    <source>
        <dbReference type="ARBA" id="ARBA00023002"/>
    </source>
</evidence>
<dbReference type="Pfam" id="PF00106">
    <property type="entry name" value="adh_short"/>
    <property type="match status" value="1"/>
</dbReference>
<feature type="compositionally biased region" description="Basic residues" evidence="3">
    <location>
        <begin position="52"/>
        <end position="61"/>
    </location>
</feature>
<dbReference type="AlphaFoldDB" id="A0A556VAZ7"/>
<dbReference type="InterPro" id="IPR036291">
    <property type="entry name" value="NAD(P)-bd_dom_sf"/>
</dbReference>
<dbReference type="EMBL" id="VCAZ01000202">
    <property type="protein sequence ID" value="TTG47509.1"/>
    <property type="molecule type" value="Genomic_DNA"/>
</dbReference>
<sequence length="112" mass="12698">MERWKGRVALVTGASVGIGAAVARALVQQGMKVVGCARSVDKIENEREAVKGTRRYQKKPPKNIMQELGSRNAETEESKRSRRDEMYYDSRSARLIETDKEECRSNEMSHPI</sequence>
<dbReference type="OrthoDB" id="1933717at2759"/>
<dbReference type="PANTHER" id="PTHR43115">
    <property type="entry name" value="DEHYDROGENASE/REDUCTASE SDR FAMILY MEMBER 11"/>
    <property type="match status" value="1"/>
</dbReference>
<evidence type="ECO:0000313" key="5">
    <source>
        <dbReference type="Proteomes" id="UP000319801"/>
    </source>
</evidence>
<gene>
    <name evidence="4" type="ORF">Baya_15169</name>
</gene>